<comment type="caution">
    <text evidence="8">The sequence shown here is derived from an EMBL/GenBank/DDBJ whole genome shotgun (WGS) entry which is preliminary data.</text>
</comment>
<evidence type="ECO:0000256" key="1">
    <source>
        <dbReference type="ARBA" id="ARBA00001070"/>
    </source>
</evidence>
<dbReference type="Gene3D" id="2.130.10.120">
    <property type="entry name" value="Prolyl oligopeptidase, N-terminal domain"/>
    <property type="match status" value="1"/>
</dbReference>
<evidence type="ECO:0000256" key="2">
    <source>
        <dbReference type="ARBA" id="ARBA00011897"/>
    </source>
</evidence>
<dbReference type="GO" id="GO:0004252">
    <property type="term" value="F:serine-type endopeptidase activity"/>
    <property type="evidence" value="ECO:0007669"/>
    <property type="project" value="UniProtKB-EC"/>
</dbReference>
<feature type="domain" description="Peptidase S9 prolyl oligopeptidase catalytic" evidence="6">
    <location>
        <begin position="465"/>
        <end position="670"/>
    </location>
</feature>
<dbReference type="OrthoDB" id="9801421at2"/>
<evidence type="ECO:0000256" key="4">
    <source>
        <dbReference type="ARBA" id="ARBA00022801"/>
    </source>
</evidence>
<dbReference type="InterPro" id="IPR029058">
    <property type="entry name" value="AB_hydrolase_fold"/>
</dbReference>
<dbReference type="InterPro" id="IPR001375">
    <property type="entry name" value="Peptidase_S9_cat"/>
</dbReference>
<organism evidence="8 9">
    <name type="scientific">Nonomuraea zeae</name>
    <dbReference type="NCBI Taxonomy" id="1642303"/>
    <lineage>
        <taxon>Bacteria</taxon>
        <taxon>Bacillati</taxon>
        <taxon>Actinomycetota</taxon>
        <taxon>Actinomycetes</taxon>
        <taxon>Streptosporangiales</taxon>
        <taxon>Streptosporangiaceae</taxon>
        <taxon>Nonomuraea</taxon>
    </lineage>
</organism>
<evidence type="ECO:0000256" key="5">
    <source>
        <dbReference type="ARBA" id="ARBA00022825"/>
    </source>
</evidence>
<dbReference type="GO" id="GO:0006508">
    <property type="term" value="P:proteolysis"/>
    <property type="evidence" value="ECO:0007669"/>
    <property type="project" value="UniProtKB-KW"/>
</dbReference>
<evidence type="ECO:0000313" key="9">
    <source>
        <dbReference type="Proteomes" id="UP000306628"/>
    </source>
</evidence>
<dbReference type="InterPro" id="IPR002470">
    <property type="entry name" value="Peptidase_S9A"/>
</dbReference>
<evidence type="ECO:0000256" key="3">
    <source>
        <dbReference type="ARBA" id="ARBA00022670"/>
    </source>
</evidence>
<gene>
    <name evidence="8" type="ORF">ETD85_12000</name>
</gene>
<dbReference type="RefSeq" id="WP_138689741.1">
    <property type="nucleotide sequence ID" value="NZ_VCKX01000028.1"/>
</dbReference>
<dbReference type="SUPFAM" id="SSF53474">
    <property type="entry name" value="alpha/beta-Hydrolases"/>
    <property type="match status" value="1"/>
</dbReference>
<reference evidence="8 9" key="1">
    <citation type="submission" date="2019-05" db="EMBL/GenBank/DDBJ databases">
        <title>Draft genome sequence of Nonomuraea zeae DSM 100528.</title>
        <authorList>
            <person name="Saricaoglu S."/>
            <person name="Isik K."/>
        </authorList>
    </citation>
    <scope>NUCLEOTIDE SEQUENCE [LARGE SCALE GENOMIC DNA]</scope>
    <source>
        <strain evidence="8 9">DSM 100528</strain>
    </source>
</reference>
<dbReference type="Proteomes" id="UP000306628">
    <property type="component" value="Unassembled WGS sequence"/>
</dbReference>
<dbReference type="Gene3D" id="3.40.50.1820">
    <property type="entry name" value="alpha/beta hydrolase"/>
    <property type="match status" value="1"/>
</dbReference>
<keyword evidence="3" id="KW-0645">Protease</keyword>
<dbReference type="AlphaFoldDB" id="A0A5S4GSP9"/>
<accession>A0A5S4GSP9</accession>
<dbReference type="GO" id="GO:0005829">
    <property type="term" value="C:cytosol"/>
    <property type="evidence" value="ECO:0007669"/>
    <property type="project" value="TreeGrafter"/>
</dbReference>
<dbReference type="PRINTS" id="PR00862">
    <property type="entry name" value="PROLIGOPTASE"/>
</dbReference>
<protein>
    <recommendedName>
        <fullName evidence="2">prolyl oligopeptidase</fullName>
        <ecNumber evidence="2">3.4.21.26</ecNumber>
    </recommendedName>
</protein>
<feature type="domain" description="Peptidase S9A N-terminal" evidence="7">
    <location>
        <begin position="15"/>
        <end position="358"/>
    </location>
</feature>
<comment type="catalytic activity">
    <reaction evidence="1">
        <text>Hydrolysis of Pro-|-Xaa &gt;&gt; Ala-|-Xaa in oligopeptides.</text>
        <dbReference type="EC" id="3.4.21.26"/>
    </reaction>
</comment>
<dbReference type="EC" id="3.4.21.26" evidence="2"/>
<dbReference type="InterPro" id="IPR023302">
    <property type="entry name" value="Pept_S9A_N"/>
</dbReference>
<dbReference type="Pfam" id="PF02897">
    <property type="entry name" value="Peptidase_S9_N"/>
    <property type="match status" value="1"/>
</dbReference>
<dbReference type="Pfam" id="PF00326">
    <property type="entry name" value="Peptidase_S9"/>
    <property type="match status" value="1"/>
</dbReference>
<dbReference type="PANTHER" id="PTHR42881">
    <property type="entry name" value="PROLYL ENDOPEPTIDASE"/>
    <property type="match status" value="1"/>
</dbReference>
<sequence>MLAGAAMTFDAADLESSGTRRWLAARETELESYLDRPDLRPLRARAEQALSAAVGRGALGAPQVRGRWIFTLDRLPGAGLRVVVRRETRAGRVLADRTRVVLDPAQHATGAGPAAVDWFYPSADGALLAFGLSHGGSEQSVASVLDLRTGQVLPDRLHGVRHAGLAWLPDGGGFFYSHYPGNRHYGRQIRLHLLGTPQDQDPLTWAAASEDSLDWPDVELSPGGDRLLVHVSLGWSGTEVHLADLRTGERTCLVSDGEGKSRLHFTESGAIIGATSVGAPYGQVVRVDPARGWQVLVPESDLVIDDVSVSDDSLFVVGERDMSSQVGYLDLRADRPLRLAPLPGAGHVAGLFPTPGQSVMRNRVVRHLAPATAVFSWSTPARSPYLAGWDVTGDQVYELAAWEQDEPPITVRRAHATAGDGREIPMIVLEPPDLPPGTPLPTLLHAYGGFGLSSTAAYSEVGRAWVDLGHRYVIAGIRGGRERGDAWHQEGTRSGRQRVFDDLYDVAESLISRGACDPARLALWGSSNGGLLACAAVVQRPELFAAVHAAVPMTDMLAYHRFSIARLWMSDFGDPDDPADREWITAYSPLHNVPERARFPAVLVTTGLHDTRVHPMHALAFVQALREARADPDRPILLSVDRHGGHGVDKPSGRYVHERAIAFALFLHAFDPTLEN</sequence>
<evidence type="ECO:0000313" key="8">
    <source>
        <dbReference type="EMBL" id="TMR35943.1"/>
    </source>
</evidence>
<keyword evidence="9" id="KW-1185">Reference proteome</keyword>
<evidence type="ECO:0000259" key="7">
    <source>
        <dbReference type="Pfam" id="PF02897"/>
    </source>
</evidence>
<proteinExistence type="predicted"/>
<dbReference type="EMBL" id="VCKX01000028">
    <property type="protein sequence ID" value="TMR35943.1"/>
    <property type="molecule type" value="Genomic_DNA"/>
</dbReference>
<keyword evidence="4" id="KW-0378">Hydrolase</keyword>
<name>A0A5S4GSP9_9ACTN</name>
<dbReference type="InterPro" id="IPR051167">
    <property type="entry name" value="Prolyl_oligopep/macrocyclase"/>
</dbReference>
<dbReference type="GO" id="GO:0070012">
    <property type="term" value="F:oligopeptidase activity"/>
    <property type="evidence" value="ECO:0007669"/>
    <property type="project" value="TreeGrafter"/>
</dbReference>
<dbReference type="PANTHER" id="PTHR42881:SF2">
    <property type="entry name" value="PROLYL ENDOPEPTIDASE"/>
    <property type="match status" value="1"/>
</dbReference>
<keyword evidence="5" id="KW-0720">Serine protease</keyword>
<dbReference type="SUPFAM" id="SSF50993">
    <property type="entry name" value="Peptidase/esterase 'gauge' domain"/>
    <property type="match status" value="1"/>
</dbReference>
<evidence type="ECO:0000259" key="6">
    <source>
        <dbReference type="Pfam" id="PF00326"/>
    </source>
</evidence>